<evidence type="ECO:0000313" key="1">
    <source>
        <dbReference type="EMBL" id="KAH0913786.1"/>
    </source>
</evidence>
<organism evidence="1 2">
    <name type="scientific">Brassica napus</name>
    <name type="common">Rape</name>
    <dbReference type="NCBI Taxonomy" id="3708"/>
    <lineage>
        <taxon>Eukaryota</taxon>
        <taxon>Viridiplantae</taxon>
        <taxon>Streptophyta</taxon>
        <taxon>Embryophyta</taxon>
        <taxon>Tracheophyta</taxon>
        <taxon>Spermatophyta</taxon>
        <taxon>Magnoliopsida</taxon>
        <taxon>eudicotyledons</taxon>
        <taxon>Gunneridae</taxon>
        <taxon>Pentapetalae</taxon>
        <taxon>rosids</taxon>
        <taxon>malvids</taxon>
        <taxon>Brassicales</taxon>
        <taxon>Brassicaceae</taxon>
        <taxon>Brassiceae</taxon>
        <taxon>Brassica</taxon>
    </lineage>
</organism>
<comment type="caution">
    <text evidence="1">The sequence shown here is derived from an EMBL/GenBank/DDBJ whole genome shotgun (WGS) entry which is preliminary data.</text>
</comment>
<reference evidence="1 2" key="1">
    <citation type="submission" date="2021-05" db="EMBL/GenBank/DDBJ databases">
        <title>Genome Assembly of Synthetic Allotetraploid Brassica napus Reveals Homoeologous Exchanges between Subgenomes.</title>
        <authorList>
            <person name="Davis J.T."/>
        </authorList>
    </citation>
    <scope>NUCLEOTIDE SEQUENCE [LARGE SCALE GENOMIC DNA]</scope>
    <source>
        <strain evidence="2">cv. Da-Ae</strain>
        <tissue evidence="1">Seedling</tissue>
    </source>
</reference>
<protein>
    <submittedName>
        <fullName evidence="1">Uncharacterized protein</fullName>
    </submittedName>
</protein>
<accession>A0ABQ8C9N2</accession>
<name>A0ABQ8C9N2_BRANA</name>
<keyword evidence="2" id="KW-1185">Reference proteome</keyword>
<dbReference type="EMBL" id="JAGKQM010000008">
    <property type="protein sequence ID" value="KAH0913786.1"/>
    <property type="molecule type" value="Genomic_DNA"/>
</dbReference>
<gene>
    <name evidence="1" type="ORF">HID58_028232</name>
</gene>
<evidence type="ECO:0000313" key="2">
    <source>
        <dbReference type="Proteomes" id="UP000824890"/>
    </source>
</evidence>
<proteinExistence type="predicted"/>
<dbReference type="Proteomes" id="UP000824890">
    <property type="component" value="Unassembled WGS sequence"/>
</dbReference>
<sequence length="296" mass="33089">MTVQDNIMIVTGPWVREDDGKWIFDALTEEGTKSITLKSGSSQPRGTKLAYQYPTWMQIDDGDGSTLQFISDDHEEEVFVQMRRKIKEVNLFVTVSEPRVPYANVTDQNLARNENDDDSDEGEGFEDDWVDFAIFGGPPVCPIPHKQNGIVICEPIIRLASPTERESYREKGKAIDIGGDIVGWRADVIHPLMSTTKSGYGGNGESSRAVRRRLFEEPMHRGVEDSRLEPIEGGTLIAPTPSAQPSSLYTWTRFQDSLHDLLNDQSTKPVLFALDVPPVIDSAEENGKYIGILYVI</sequence>